<dbReference type="NCBIfam" id="TIGR04057">
    <property type="entry name" value="SusC_RagA_signa"/>
    <property type="match status" value="1"/>
</dbReference>
<dbReference type="NCBIfam" id="TIGR04056">
    <property type="entry name" value="OMP_RagA_SusC"/>
    <property type="match status" value="1"/>
</dbReference>
<dbReference type="PROSITE" id="PS52016">
    <property type="entry name" value="TONB_DEPENDENT_REC_3"/>
    <property type="match status" value="1"/>
</dbReference>
<dbReference type="Pfam" id="PF13715">
    <property type="entry name" value="CarbopepD_reg_2"/>
    <property type="match status" value="1"/>
</dbReference>
<keyword evidence="1" id="KW-0998">Cell outer membrane</keyword>
<comment type="caution">
    <text evidence="4">The sequence shown here is derived from an EMBL/GenBank/DDBJ whole genome shotgun (WGS) entry which is preliminary data.</text>
</comment>
<comment type="similarity">
    <text evidence="1">Belongs to the TonB-dependent receptor family.</text>
</comment>
<protein>
    <recommendedName>
        <fullName evidence="3">TonB-dependent receptor plug domain-containing protein</fullName>
    </recommendedName>
</protein>
<keyword evidence="5" id="KW-1185">Reference proteome</keyword>
<keyword evidence="1" id="KW-0812">Transmembrane</keyword>
<dbReference type="Gene3D" id="2.60.40.1120">
    <property type="entry name" value="Carboxypeptidase-like, regulatory domain"/>
    <property type="match status" value="1"/>
</dbReference>
<organism evidence="4 5">
    <name type="scientific">Hymenobacter cavernae</name>
    <dbReference type="NCBI Taxonomy" id="2044852"/>
    <lineage>
        <taxon>Bacteria</taxon>
        <taxon>Pseudomonadati</taxon>
        <taxon>Bacteroidota</taxon>
        <taxon>Cytophagia</taxon>
        <taxon>Cytophagales</taxon>
        <taxon>Hymenobacteraceae</taxon>
        <taxon>Hymenobacter</taxon>
    </lineage>
</organism>
<dbReference type="InterPro" id="IPR037066">
    <property type="entry name" value="Plug_dom_sf"/>
</dbReference>
<keyword evidence="1" id="KW-1134">Transmembrane beta strand</keyword>
<dbReference type="SUPFAM" id="SSF56935">
    <property type="entry name" value="Porins"/>
    <property type="match status" value="1"/>
</dbReference>
<dbReference type="EMBL" id="BMHT01000005">
    <property type="protein sequence ID" value="GGF15546.1"/>
    <property type="molecule type" value="Genomic_DNA"/>
</dbReference>
<reference evidence="5" key="1">
    <citation type="journal article" date="2019" name="Int. J. Syst. Evol. Microbiol.">
        <title>The Global Catalogue of Microorganisms (GCM) 10K type strain sequencing project: providing services to taxonomists for standard genome sequencing and annotation.</title>
        <authorList>
            <consortium name="The Broad Institute Genomics Platform"/>
            <consortium name="The Broad Institute Genome Sequencing Center for Infectious Disease"/>
            <person name="Wu L."/>
            <person name="Ma J."/>
        </authorList>
    </citation>
    <scope>NUCLEOTIDE SEQUENCE [LARGE SCALE GENOMIC DNA]</scope>
    <source>
        <strain evidence="5">CGMCC 1.15197</strain>
    </source>
</reference>
<gene>
    <name evidence="4" type="ORF">GCM10011383_28540</name>
</gene>
<comment type="subcellular location">
    <subcellularLocation>
        <location evidence="1">Cell outer membrane</location>
        <topology evidence="1">Multi-pass membrane protein</topology>
    </subcellularLocation>
</comment>
<keyword evidence="2" id="KW-0732">Signal</keyword>
<evidence type="ECO:0000313" key="5">
    <source>
        <dbReference type="Proteomes" id="UP000632273"/>
    </source>
</evidence>
<feature type="chain" id="PRO_5045629307" description="TonB-dependent receptor plug domain-containing protein" evidence="2">
    <location>
        <begin position="27"/>
        <end position="507"/>
    </location>
</feature>
<keyword evidence="1" id="KW-0472">Membrane</keyword>
<proteinExistence type="inferred from homology"/>
<keyword evidence="1" id="KW-0813">Transport</keyword>
<dbReference type="InterPro" id="IPR012910">
    <property type="entry name" value="Plug_dom"/>
</dbReference>
<dbReference type="Gene3D" id="2.170.130.10">
    <property type="entry name" value="TonB-dependent receptor, plug domain"/>
    <property type="match status" value="1"/>
</dbReference>
<dbReference type="InterPro" id="IPR008969">
    <property type="entry name" value="CarboxyPept-like_regulatory"/>
</dbReference>
<name>A0ABQ1UC15_9BACT</name>
<accession>A0ABQ1UC15</accession>
<evidence type="ECO:0000256" key="2">
    <source>
        <dbReference type="SAM" id="SignalP"/>
    </source>
</evidence>
<dbReference type="Proteomes" id="UP000632273">
    <property type="component" value="Unassembled WGS sequence"/>
</dbReference>
<dbReference type="InterPro" id="IPR023996">
    <property type="entry name" value="TonB-dep_OMP_SusC/RagA"/>
</dbReference>
<sequence length="507" mass="54374">MKKNVPRLARLAVPVVLCGLAAQSAAAETNELTWRTSAAKLLYFQADSPVSGRVTDEKGAGLPGVNVVVRGTSNGGQTNADGRYTLTAPANATLVFSFVGYTAQEVAVNGRATIDVSLAPDTKTLNDVVVVGYLTQNRQEVTGSVSTVSAADVRRAPVATVTESIQGRVPGVQVTNSGIPGQEPAVNIRGVGSISSGGGPLYVVDGLWTTSIRDFNPQDVESVQVLKDAASLAPYGSSGANGVIIITTRRGKAGTPAINFTASGGVQNIRKTYDLMNAQEWAAINNLAHDNGGVARLPYADRLPGIDTDWQKEFIKQGSIQDYNLNFSGGNKGENSSSNFLIGLGYFNQQGTVVGPKFERYSVRVNSGFTRGRIRVGESLLLTRANQTRLNGTPFIDLGRMLPVVPVYDPTHPGGFGYGDLNAQTYGTNPIAQQKLFTTPTTSNRLQGSIFGEVDILSFLRYRLNLGIEYLGYHDRERRQYGFWRYGDPNVPSYYAENQGNNLFGLA</sequence>
<dbReference type="InterPro" id="IPR039426">
    <property type="entry name" value="TonB-dep_rcpt-like"/>
</dbReference>
<feature type="signal peptide" evidence="2">
    <location>
        <begin position="1"/>
        <end position="26"/>
    </location>
</feature>
<dbReference type="Pfam" id="PF07715">
    <property type="entry name" value="Plug"/>
    <property type="match status" value="1"/>
</dbReference>
<feature type="domain" description="TonB-dependent receptor plug" evidence="3">
    <location>
        <begin position="138"/>
        <end position="243"/>
    </location>
</feature>
<dbReference type="SUPFAM" id="SSF49464">
    <property type="entry name" value="Carboxypeptidase regulatory domain-like"/>
    <property type="match status" value="1"/>
</dbReference>
<evidence type="ECO:0000256" key="1">
    <source>
        <dbReference type="PROSITE-ProRule" id="PRU01360"/>
    </source>
</evidence>
<evidence type="ECO:0000259" key="3">
    <source>
        <dbReference type="Pfam" id="PF07715"/>
    </source>
</evidence>
<evidence type="ECO:0000313" key="4">
    <source>
        <dbReference type="EMBL" id="GGF15546.1"/>
    </source>
</evidence>
<dbReference type="InterPro" id="IPR023997">
    <property type="entry name" value="TonB-dep_OMP_SusC/RagA_CS"/>
</dbReference>